<dbReference type="InterPro" id="IPR051200">
    <property type="entry name" value="Host-pathogen_enzymatic-act"/>
</dbReference>
<evidence type="ECO:0000313" key="2">
    <source>
        <dbReference type="EMBL" id="KAF2097246.1"/>
    </source>
</evidence>
<dbReference type="InterPro" id="IPR015943">
    <property type="entry name" value="WD40/YVTN_repeat-like_dom_sf"/>
</dbReference>
<protein>
    <submittedName>
        <fullName evidence="2">Isomerase YbhE</fullName>
    </submittedName>
</protein>
<dbReference type="AlphaFoldDB" id="A0A9P4IFG5"/>
<keyword evidence="3" id="KW-1185">Reference proteome</keyword>
<dbReference type="PANTHER" id="PTHR47197:SF3">
    <property type="entry name" value="DIHYDRO-HEME D1 DEHYDROGENASE"/>
    <property type="match status" value="1"/>
</dbReference>
<gene>
    <name evidence="2" type="ORF">NA57DRAFT_77500</name>
</gene>
<dbReference type="EMBL" id="ML978128">
    <property type="protein sequence ID" value="KAF2097246.1"/>
    <property type="molecule type" value="Genomic_DNA"/>
</dbReference>
<dbReference type="SUPFAM" id="SSF75011">
    <property type="entry name" value="3-carboxy-cis,cis-mucoante lactonizing enzyme"/>
    <property type="match status" value="1"/>
</dbReference>
<evidence type="ECO:0000313" key="3">
    <source>
        <dbReference type="Proteomes" id="UP000799772"/>
    </source>
</evidence>
<reference evidence="2" key="1">
    <citation type="journal article" date="2020" name="Stud. Mycol.">
        <title>101 Dothideomycetes genomes: a test case for predicting lifestyles and emergence of pathogens.</title>
        <authorList>
            <person name="Haridas S."/>
            <person name="Albert R."/>
            <person name="Binder M."/>
            <person name="Bloem J."/>
            <person name="Labutti K."/>
            <person name="Salamov A."/>
            <person name="Andreopoulos B."/>
            <person name="Baker S."/>
            <person name="Barry K."/>
            <person name="Bills G."/>
            <person name="Bluhm B."/>
            <person name="Cannon C."/>
            <person name="Castanera R."/>
            <person name="Culley D."/>
            <person name="Daum C."/>
            <person name="Ezra D."/>
            <person name="Gonzalez J."/>
            <person name="Henrissat B."/>
            <person name="Kuo A."/>
            <person name="Liang C."/>
            <person name="Lipzen A."/>
            <person name="Lutzoni F."/>
            <person name="Magnuson J."/>
            <person name="Mondo S."/>
            <person name="Nolan M."/>
            <person name="Ohm R."/>
            <person name="Pangilinan J."/>
            <person name="Park H.-J."/>
            <person name="Ramirez L."/>
            <person name="Alfaro M."/>
            <person name="Sun H."/>
            <person name="Tritt A."/>
            <person name="Yoshinaga Y."/>
            <person name="Zwiers L.-H."/>
            <person name="Turgeon B."/>
            <person name="Goodwin S."/>
            <person name="Spatafora J."/>
            <person name="Crous P."/>
            <person name="Grigoriev I."/>
        </authorList>
    </citation>
    <scope>NUCLEOTIDE SEQUENCE</scope>
    <source>
        <strain evidence="2">CBS 133067</strain>
    </source>
</reference>
<keyword evidence="1" id="KW-0732">Signal</keyword>
<feature type="chain" id="PRO_5040217286" evidence="1">
    <location>
        <begin position="27"/>
        <end position="486"/>
    </location>
</feature>
<evidence type="ECO:0000256" key="1">
    <source>
        <dbReference type="SAM" id="SignalP"/>
    </source>
</evidence>
<dbReference type="OrthoDB" id="5340947at2759"/>
<sequence length="486" mass="49978">MRSRTGLLSLEAWLLVAVASLGFVNAVTVTTVTESGATVTLPIIPATQISSLPTSCANDAAPVAPKQKALNHVRTTKFGVPSTPFGLVYADNDHAFVALPDGANSALGVLDTSDFTPKLIHQIPLPNGYAIDEGGLDVALSHDGRYVFVAAGPGAAIFDIAKAIAGSSDAAIGGLNGTSYSNSTGDEADSVEVAASIHSGAGLSGTQVTLTSDDEYAFVSQEYGSTLTGLLGALDVFKIDKGTADEPVKSTHVGFLQLGDAVVGSVLSPDGNTIYATSESQVLTSNLPGFISALDVAALKANNTKDALKSSVAAACGPVRAIVSSDGKTLWVTARESDLLLAYDTEKLISNPSESLLAKVTVGTAPVGLTFARNENLILTANSNRFNNTDATTGISVVDVKKALAGKGDKANLGQLATGLFPREFAVSPDGKTVLVADYDSKQIQTIDVSTLPLAIDIVGESKGWRHGVDIGLFGILLFVGVFLVL</sequence>
<dbReference type="Gene3D" id="2.130.10.10">
    <property type="entry name" value="YVTN repeat-like/Quinoprotein amine dehydrogenase"/>
    <property type="match status" value="2"/>
</dbReference>
<dbReference type="PANTHER" id="PTHR47197">
    <property type="entry name" value="PROTEIN NIRF"/>
    <property type="match status" value="1"/>
</dbReference>
<name>A0A9P4IFG5_9PEZI</name>
<feature type="signal peptide" evidence="1">
    <location>
        <begin position="1"/>
        <end position="26"/>
    </location>
</feature>
<proteinExistence type="predicted"/>
<dbReference type="GO" id="GO:0016853">
    <property type="term" value="F:isomerase activity"/>
    <property type="evidence" value="ECO:0007669"/>
    <property type="project" value="UniProtKB-KW"/>
</dbReference>
<accession>A0A9P4IFG5</accession>
<comment type="caution">
    <text evidence="2">The sequence shown here is derived from an EMBL/GenBank/DDBJ whole genome shotgun (WGS) entry which is preliminary data.</text>
</comment>
<keyword evidence="2" id="KW-0413">Isomerase</keyword>
<organism evidence="2 3">
    <name type="scientific">Rhizodiscina lignyota</name>
    <dbReference type="NCBI Taxonomy" id="1504668"/>
    <lineage>
        <taxon>Eukaryota</taxon>
        <taxon>Fungi</taxon>
        <taxon>Dikarya</taxon>
        <taxon>Ascomycota</taxon>
        <taxon>Pezizomycotina</taxon>
        <taxon>Dothideomycetes</taxon>
        <taxon>Pleosporomycetidae</taxon>
        <taxon>Aulographales</taxon>
        <taxon>Rhizodiscinaceae</taxon>
        <taxon>Rhizodiscina</taxon>
    </lineage>
</organism>
<dbReference type="Proteomes" id="UP000799772">
    <property type="component" value="Unassembled WGS sequence"/>
</dbReference>